<dbReference type="EMBL" id="WHWB01034315">
    <property type="protein sequence ID" value="KAJ7411526.1"/>
    <property type="molecule type" value="Genomic_DNA"/>
</dbReference>
<evidence type="ECO:0000313" key="1">
    <source>
        <dbReference type="EMBL" id="KAJ7411526.1"/>
    </source>
</evidence>
<sequence length="261" mass="28631">MSRQLSPERPADVGLNSQCWLISSLLVEIQKAFHQESLPAAIHITVSATDPHLNCSDATGLPICLQTVDLYAINMGINLYALMTVESKLVAQNFLIVDKETEAFTCSDSDGKNHLLGPVLFNIFINDLDAGLEGIPNKFTDNIRLGGATDSIKGRVALQKDLNKLEDWAIKHMKFNKGKSWILHLGWGNPECLYRLGNEMLESSAMERDLEVLIHGKLNMSQQCPGNQEGQLCPGGHQEKHHHPVKGGDCPTLLCIGVASP</sequence>
<evidence type="ECO:0000313" key="2">
    <source>
        <dbReference type="Proteomes" id="UP001145742"/>
    </source>
</evidence>
<keyword evidence="2" id="KW-1185">Reference proteome</keyword>
<dbReference type="PANTHER" id="PTHR33332">
    <property type="entry name" value="REVERSE TRANSCRIPTASE DOMAIN-CONTAINING PROTEIN"/>
    <property type="match status" value="1"/>
</dbReference>
<comment type="caution">
    <text evidence="1">The sequence shown here is derived from an EMBL/GenBank/DDBJ whole genome shotgun (WGS) entry which is preliminary data.</text>
</comment>
<proteinExistence type="predicted"/>
<protein>
    <submittedName>
        <fullName evidence="1">Uncharacterized protein</fullName>
    </submittedName>
</protein>
<gene>
    <name evidence="1" type="ORF">WISP_102342</name>
</gene>
<organism evidence="1 2">
    <name type="scientific">Willisornis vidua</name>
    <name type="common">Xingu scale-backed antbird</name>
    <dbReference type="NCBI Taxonomy" id="1566151"/>
    <lineage>
        <taxon>Eukaryota</taxon>
        <taxon>Metazoa</taxon>
        <taxon>Chordata</taxon>
        <taxon>Craniata</taxon>
        <taxon>Vertebrata</taxon>
        <taxon>Euteleostomi</taxon>
        <taxon>Archelosauria</taxon>
        <taxon>Archosauria</taxon>
        <taxon>Dinosauria</taxon>
        <taxon>Saurischia</taxon>
        <taxon>Theropoda</taxon>
        <taxon>Coelurosauria</taxon>
        <taxon>Aves</taxon>
        <taxon>Neognathae</taxon>
        <taxon>Neoaves</taxon>
        <taxon>Telluraves</taxon>
        <taxon>Australaves</taxon>
        <taxon>Passeriformes</taxon>
        <taxon>Thamnophilidae</taxon>
        <taxon>Willisornis</taxon>
    </lineage>
</organism>
<accession>A0ABQ9D0Y1</accession>
<name>A0ABQ9D0Y1_9PASS</name>
<reference evidence="1" key="1">
    <citation type="submission" date="2019-10" db="EMBL/GenBank/DDBJ databases">
        <authorList>
            <person name="Soares A.E.R."/>
            <person name="Aleixo A."/>
            <person name="Schneider P."/>
            <person name="Miyaki C.Y."/>
            <person name="Schneider M.P."/>
            <person name="Mello C."/>
            <person name="Vasconcelos A.T.R."/>
        </authorList>
    </citation>
    <scope>NUCLEOTIDE SEQUENCE</scope>
    <source>
        <tissue evidence="1">Muscle</tissue>
    </source>
</reference>
<dbReference type="Proteomes" id="UP001145742">
    <property type="component" value="Unassembled WGS sequence"/>
</dbReference>